<dbReference type="PANTHER" id="PTHR22617:SF45">
    <property type="entry name" value="CHEMOTAXIS PROTEIN CHEW"/>
    <property type="match status" value="1"/>
</dbReference>
<evidence type="ECO:0000313" key="8">
    <source>
        <dbReference type="Proteomes" id="UP000255168"/>
    </source>
</evidence>
<evidence type="ECO:0000256" key="1">
    <source>
        <dbReference type="ARBA" id="ARBA00004496"/>
    </source>
</evidence>
<geneLocation type="plasmid" evidence="8">
    <name>ii</name>
</geneLocation>
<gene>
    <name evidence="5" type="ORF">CBM2605_B130301</name>
    <name evidence="6" type="ORF">CBM2607_MP10729</name>
    <name evidence="7" type="ORF">CBM2607_MP20004</name>
</gene>
<name>A0A375HN98_9BURK</name>
<evidence type="ECO:0000256" key="3">
    <source>
        <dbReference type="ARBA" id="ARBA00022490"/>
    </source>
</evidence>
<accession>A0A375HN98</accession>
<dbReference type="SUPFAM" id="SSF50341">
    <property type="entry name" value="CheW-like"/>
    <property type="match status" value="1"/>
</dbReference>
<evidence type="ECO:0000313" key="9">
    <source>
        <dbReference type="Proteomes" id="UP000256710"/>
    </source>
</evidence>
<dbReference type="InterPro" id="IPR039315">
    <property type="entry name" value="CheW"/>
</dbReference>
<dbReference type="InterPro" id="IPR002545">
    <property type="entry name" value="CheW-lke_dom"/>
</dbReference>
<proteinExistence type="predicted"/>
<dbReference type="Gene3D" id="2.40.50.180">
    <property type="entry name" value="CheA-289, Domain 4"/>
    <property type="match status" value="1"/>
</dbReference>
<organism evidence="7 8">
    <name type="scientific">Cupriavidus neocaledonicus</name>
    <dbReference type="NCBI Taxonomy" id="1040979"/>
    <lineage>
        <taxon>Bacteria</taxon>
        <taxon>Pseudomonadati</taxon>
        <taxon>Pseudomonadota</taxon>
        <taxon>Betaproteobacteria</taxon>
        <taxon>Burkholderiales</taxon>
        <taxon>Burkholderiaceae</taxon>
        <taxon>Cupriavidus</taxon>
    </lineage>
</organism>
<dbReference type="EMBL" id="LT984807">
    <property type="protein sequence ID" value="SPD59327.1"/>
    <property type="molecule type" value="Genomic_DNA"/>
</dbReference>
<protein>
    <recommendedName>
        <fullName evidence="2">Chemotaxis protein CheW</fullName>
    </recommendedName>
</protein>
<keyword evidence="7" id="KW-0614">Plasmid</keyword>
<dbReference type="SMART" id="SM00260">
    <property type="entry name" value="CheW"/>
    <property type="match status" value="1"/>
</dbReference>
<dbReference type="InterPro" id="IPR036061">
    <property type="entry name" value="CheW-like_dom_sf"/>
</dbReference>
<evidence type="ECO:0000313" key="5">
    <source>
        <dbReference type="EMBL" id="SOZ39004.1"/>
    </source>
</evidence>
<evidence type="ECO:0000259" key="4">
    <source>
        <dbReference type="PROSITE" id="PS50851"/>
    </source>
</evidence>
<dbReference type="PANTHER" id="PTHR22617">
    <property type="entry name" value="CHEMOTAXIS SENSOR HISTIDINE KINASE-RELATED"/>
    <property type="match status" value="1"/>
</dbReference>
<evidence type="ECO:0000256" key="2">
    <source>
        <dbReference type="ARBA" id="ARBA00021483"/>
    </source>
</evidence>
<dbReference type="GO" id="GO:0006935">
    <property type="term" value="P:chemotaxis"/>
    <property type="evidence" value="ECO:0007669"/>
    <property type="project" value="InterPro"/>
</dbReference>
<dbReference type="EMBL" id="OFTC01000036">
    <property type="protein sequence ID" value="SOZ39004.1"/>
    <property type="molecule type" value="Genomic_DNA"/>
</dbReference>
<evidence type="ECO:0000313" key="6">
    <source>
        <dbReference type="EMBL" id="SPD59327.1"/>
    </source>
</evidence>
<evidence type="ECO:0000313" key="7">
    <source>
        <dbReference type="EMBL" id="SPD59352.1"/>
    </source>
</evidence>
<dbReference type="PROSITE" id="PS50851">
    <property type="entry name" value="CHEW"/>
    <property type="match status" value="1"/>
</dbReference>
<dbReference type="Gene3D" id="2.30.30.40">
    <property type="entry name" value="SH3 Domains"/>
    <property type="match status" value="1"/>
</dbReference>
<dbReference type="EMBL" id="LT984807">
    <property type="protein sequence ID" value="SPD59352.1"/>
    <property type="molecule type" value="Genomic_DNA"/>
</dbReference>
<dbReference type="GO" id="GO:0007165">
    <property type="term" value="P:signal transduction"/>
    <property type="evidence" value="ECO:0007669"/>
    <property type="project" value="InterPro"/>
</dbReference>
<dbReference type="Pfam" id="PF01584">
    <property type="entry name" value="CheW"/>
    <property type="match status" value="1"/>
</dbReference>
<keyword evidence="9" id="KW-1185">Reference proteome</keyword>
<sequence length="244" mass="25281">MAETQAPPFATVVRAEGVDDCWRRIGVRGDGSCPALVEHAHCRNCPTYAQAAAMLLDAQQMDQALLQLPDAADLAGAADDGGNDSGNGNDQAQDANALACLVFRIGDEWLALPTAALGEVTAPCPVHALPHRRDAAVLGLAAVRGNLLACLSLAHLFDTGAARAEPDAAGSRFLILGQGRAAIALPVAEIAGIVRVRRAALQPLPATLARGSARYTQALFVDQGRSVGLLDAAQVRQALTRSLA</sequence>
<dbReference type="Proteomes" id="UP000255168">
    <property type="component" value="Plasmid II"/>
</dbReference>
<dbReference type="Proteomes" id="UP000256710">
    <property type="component" value="Unassembled WGS sequence"/>
</dbReference>
<reference evidence="8 9" key="1">
    <citation type="submission" date="2018-01" db="EMBL/GenBank/DDBJ databases">
        <authorList>
            <person name="Clerissi C."/>
        </authorList>
    </citation>
    <scope>NUCLEOTIDE SEQUENCE [LARGE SCALE GENOMIC DNA]</scope>
    <source>
        <strain evidence="5">Cupriavidus taiwanensis STM 6082</strain>
        <strain evidence="7">Cupriavidus taiwanensis STM 6160</strain>
        <plasmid evidence="8">ii</plasmid>
        <plasmid evidence="7">II</plasmid>
    </source>
</reference>
<dbReference type="AlphaFoldDB" id="A0A375HN98"/>
<dbReference type="GO" id="GO:0005829">
    <property type="term" value="C:cytosol"/>
    <property type="evidence" value="ECO:0007669"/>
    <property type="project" value="TreeGrafter"/>
</dbReference>
<comment type="subcellular location">
    <subcellularLocation>
        <location evidence="1">Cytoplasm</location>
    </subcellularLocation>
</comment>
<dbReference type="RefSeq" id="WP_018008356.1">
    <property type="nucleotide sequence ID" value="NZ_AQUR01000106.1"/>
</dbReference>
<keyword evidence="3" id="KW-0963">Cytoplasm</keyword>
<feature type="domain" description="CheW-like" evidence="4">
    <location>
        <begin position="97"/>
        <end position="241"/>
    </location>
</feature>
<geneLocation type="plasmid" evidence="7">
    <name>II</name>
</geneLocation>